<dbReference type="SMART" id="SM00494">
    <property type="entry name" value="ChtBD2"/>
    <property type="match status" value="2"/>
</dbReference>
<evidence type="ECO:0000259" key="8">
    <source>
        <dbReference type="PROSITE" id="PS50940"/>
    </source>
</evidence>
<keyword evidence="5" id="KW-0325">Glycoprotein</keyword>
<dbReference type="Gene3D" id="2.170.140.10">
    <property type="entry name" value="Chitin binding domain"/>
    <property type="match status" value="2"/>
</dbReference>
<feature type="region of interest" description="Disordered" evidence="6">
    <location>
        <begin position="120"/>
        <end position="164"/>
    </location>
</feature>
<keyword evidence="10" id="KW-1185">Reference proteome</keyword>
<protein>
    <recommendedName>
        <fullName evidence="8">Chitin-binding type-2 domain-containing protein</fullName>
    </recommendedName>
</protein>
<organism evidence="9 10">
    <name type="scientific">Anopheles epiroticus</name>
    <dbReference type="NCBI Taxonomy" id="199890"/>
    <lineage>
        <taxon>Eukaryota</taxon>
        <taxon>Metazoa</taxon>
        <taxon>Ecdysozoa</taxon>
        <taxon>Arthropoda</taxon>
        <taxon>Hexapoda</taxon>
        <taxon>Insecta</taxon>
        <taxon>Pterygota</taxon>
        <taxon>Neoptera</taxon>
        <taxon>Endopterygota</taxon>
        <taxon>Diptera</taxon>
        <taxon>Nematocera</taxon>
        <taxon>Culicoidea</taxon>
        <taxon>Culicidae</taxon>
        <taxon>Anophelinae</taxon>
        <taxon>Anopheles</taxon>
    </lineage>
</organism>
<reference evidence="9" key="2">
    <citation type="submission" date="2020-05" db="UniProtKB">
        <authorList>
            <consortium name="EnsemblMetazoa"/>
        </authorList>
    </citation>
    <scope>IDENTIFICATION</scope>
    <source>
        <strain evidence="9">Epiroticus2</strain>
    </source>
</reference>
<sequence>MKYIVLTIVLFACVHAEPGDMVPSHPNCPEVQGELPHYFIHPTNCSRFFECRRKDAWEFECPGGLHFNTAINVCDLPVHANEAAKYYYNNGSSDNIYRNNNGSSDNIYLNYNGRSGNIYRNNNESNNHYMGTDNPNNNRSDNHNLGSDNPNNNGSDNHNMGSDDHNMGSYHNNFECSGYHYNNNDIWTNIHPNRAGATLPNYWAHGSSCSKYYGCLENCVKEFKCPDGLYWNDQQKRCDSYSSSQCVCPEIPPAPSMWPTTTTVSPALHFGGN</sequence>
<dbReference type="PANTHER" id="PTHR23301">
    <property type="entry name" value="CHITIN BINDING PERITROPHIN-A"/>
    <property type="match status" value="1"/>
</dbReference>
<feature type="chain" id="PRO_5008131384" description="Chitin-binding type-2 domain-containing protein" evidence="7">
    <location>
        <begin position="17"/>
        <end position="273"/>
    </location>
</feature>
<dbReference type="EnsemblMetazoa" id="AEPI006695-RA">
    <property type="protein sequence ID" value="AEPI006695-PA"/>
    <property type="gene ID" value="AEPI006695"/>
</dbReference>
<evidence type="ECO:0000256" key="7">
    <source>
        <dbReference type="SAM" id="SignalP"/>
    </source>
</evidence>
<dbReference type="InterPro" id="IPR036508">
    <property type="entry name" value="Chitin-bd_dom_sf"/>
</dbReference>
<name>A0A182PID3_9DIPT</name>
<dbReference type="Pfam" id="PF01607">
    <property type="entry name" value="CBM_14"/>
    <property type="match status" value="2"/>
</dbReference>
<feature type="compositionally biased region" description="Polar residues" evidence="6">
    <location>
        <begin position="120"/>
        <end position="129"/>
    </location>
</feature>
<accession>A0A182PID3</accession>
<evidence type="ECO:0000313" key="9">
    <source>
        <dbReference type="EnsemblMetazoa" id="AEPI006695-PA"/>
    </source>
</evidence>
<dbReference type="Proteomes" id="UP000075885">
    <property type="component" value="Unassembled WGS sequence"/>
</dbReference>
<dbReference type="GO" id="GO:0005576">
    <property type="term" value="C:extracellular region"/>
    <property type="evidence" value="ECO:0007669"/>
    <property type="project" value="InterPro"/>
</dbReference>
<evidence type="ECO:0000256" key="3">
    <source>
        <dbReference type="ARBA" id="ARBA00022737"/>
    </source>
</evidence>
<keyword evidence="4" id="KW-1015">Disulfide bond</keyword>
<dbReference type="PANTHER" id="PTHR23301:SF0">
    <property type="entry name" value="CHITIN-BINDING TYPE-2 DOMAIN-CONTAINING PROTEIN-RELATED"/>
    <property type="match status" value="1"/>
</dbReference>
<feature type="domain" description="Chitin-binding type-2" evidence="8">
    <location>
        <begin position="25"/>
        <end position="85"/>
    </location>
</feature>
<dbReference type="VEuPathDB" id="VectorBase:AEPI006695"/>
<evidence type="ECO:0000313" key="10">
    <source>
        <dbReference type="Proteomes" id="UP000075885"/>
    </source>
</evidence>
<dbReference type="InterPro" id="IPR051940">
    <property type="entry name" value="Chitin_bind-dev_reg"/>
</dbReference>
<dbReference type="PROSITE" id="PS50940">
    <property type="entry name" value="CHIT_BIND_II"/>
    <property type="match status" value="2"/>
</dbReference>
<feature type="domain" description="Chitin-binding type-2" evidence="8">
    <location>
        <begin position="188"/>
        <end position="246"/>
    </location>
</feature>
<evidence type="ECO:0000256" key="2">
    <source>
        <dbReference type="ARBA" id="ARBA00022729"/>
    </source>
</evidence>
<dbReference type="InterPro" id="IPR002557">
    <property type="entry name" value="Chitin-bd_dom"/>
</dbReference>
<feature type="signal peptide" evidence="7">
    <location>
        <begin position="1"/>
        <end position="16"/>
    </location>
</feature>
<keyword evidence="3" id="KW-0677">Repeat</keyword>
<evidence type="ECO:0000256" key="5">
    <source>
        <dbReference type="ARBA" id="ARBA00023180"/>
    </source>
</evidence>
<reference evidence="10" key="1">
    <citation type="submission" date="2013-03" db="EMBL/GenBank/DDBJ databases">
        <title>The Genome Sequence of Anopheles epiroticus epiroticus2.</title>
        <authorList>
            <consortium name="The Broad Institute Genomics Platform"/>
            <person name="Neafsey D.E."/>
            <person name="Howell P."/>
            <person name="Walker B."/>
            <person name="Young S.K."/>
            <person name="Zeng Q."/>
            <person name="Gargeya S."/>
            <person name="Fitzgerald M."/>
            <person name="Haas B."/>
            <person name="Abouelleil A."/>
            <person name="Allen A.W."/>
            <person name="Alvarado L."/>
            <person name="Arachchi H.M."/>
            <person name="Berlin A.M."/>
            <person name="Chapman S.B."/>
            <person name="Gainer-Dewar J."/>
            <person name="Goldberg J."/>
            <person name="Griggs A."/>
            <person name="Gujja S."/>
            <person name="Hansen M."/>
            <person name="Howarth C."/>
            <person name="Imamovic A."/>
            <person name="Ireland A."/>
            <person name="Larimer J."/>
            <person name="McCowan C."/>
            <person name="Murphy C."/>
            <person name="Pearson M."/>
            <person name="Poon T.W."/>
            <person name="Priest M."/>
            <person name="Roberts A."/>
            <person name="Saif S."/>
            <person name="Shea T."/>
            <person name="Sisk P."/>
            <person name="Sykes S."/>
            <person name="Wortman J."/>
            <person name="Nusbaum C."/>
            <person name="Birren B."/>
        </authorList>
    </citation>
    <scope>NUCLEOTIDE SEQUENCE [LARGE SCALE GENOMIC DNA]</scope>
    <source>
        <strain evidence="10">Epiroticus2</strain>
    </source>
</reference>
<evidence type="ECO:0000256" key="4">
    <source>
        <dbReference type="ARBA" id="ARBA00023157"/>
    </source>
</evidence>
<dbReference type="SUPFAM" id="SSF57625">
    <property type="entry name" value="Invertebrate chitin-binding proteins"/>
    <property type="match status" value="2"/>
</dbReference>
<dbReference type="AlphaFoldDB" id="A0A182PID3"/>
<feature type="compositionally biased region" description="Low complexity" evidence="6">
    <location>
        <begin position="134"/>
        <end position="160"/>
    </location>
</feature>
<keyword evidence="1" id="KW-0147">Chitin-binding</keyword>
<evidence type="ECO:0000256" key="6">
    <source>
        <dbReference type="SAM" id="MobiDB-lite"/>
    </source>
</evidence>
<keyword evidence="2 7" id="KW-0732">Signal</keyword>
<evidence type="ECO:0000256" key="1">
    <source>
        <dbReference type="ARBA" id="ARBA00022669"/>
    </source>
</evidence>
<dbReference type="GO" id="GO:0008061">
    <property type="term" value="F:chitin binding"/>
    <property type="evidence" value="ECO:0007669"/>
    <property type="project" value="UniProtKB-KW"/>
</dbReference>
<proteinExistence type="predicted"/>